<sequence>MDWDIPTYINFLRSMWLGTTRDVSLHGSRNGRRYARYGETRMILLLGVILLAAPGDDFKSELDFGNLTNEEIKQVADKDVDVICKVLIREILREADKRKIEPEVRTYLEMSFYCWEKECKSNTELWKNGLGLDEDSGGTRSRRGRGERGYNPYESRSADDIVKGAAAERLQTLINERYFASFSEAKFGQMITVGKVFQVIDNQSYLAEVANLGDDNTQLILISQVDTSQIADGDALPLSYFVERLWELDGTYRYVTLIGATKTVRKVKPFPLNMKIVLEEIDLFMFGKHLRAMEANCRNQHRDVVMKSRQNSEYNRVWKDKTGQFSITATFSGLIGDQVKLLKENGEEIKVPLSKLSDEDKQWINELK</sequence>
<evidence type="ECO:0000259" key="1">
    <source>
        <dbReference type="Pfam" id="PF03983"/>
    </source>
</evidence>
<accession>A0A2S8FFV3</accession>
<dbReference type="Gene3D" id="2.30.30.700">
    <property type="entry name" value="SLA1 homology domain 1"/>
    <property type="match status" value="1"/>
</dbReference>
<evidence type="ECO:0000313" key="3">
    <source>
        <dbReference type="Proteomes" id="UP000240009"/>
    </source>
</evidence>
<protein>
    <recommendedName>
        <fullName evidence="1">SLA1 homology domain-containing protein</fullName>
    </recommendedName>
</protein>
<evidence type="ECO:0000313" key="2">
    <source>
        <dbReference type="EMBL" id="PQO31036.1"/>
    </source>
</evidence>
<organism evidence="2 3">
    <name type="scientific">Blastopirellula marina</name>
    <dbReference type="NCBI Taxonomy" id="124"/>
    <lineage>
        <taxon>Bacteria</taxon>
        <taxon>Pseudomonadati</taxon>
        <taxon>Planctomycetota</taxon>
        <taxon>Planctomycetia</taxon>
        <taxon>Pirellulales</taxon>
        <taxon>Pirellulaceae</taxon>
        <taxon>Blastopirellula</taxon>
    </lineage>
</organism>
<dbReference type="GO" id="GO:0030674">
    <property type="term" value="F:protein-macromolecule adaptor activity"/>
    <property type="evidence" value="ECO:0007669"/>
    <property type="project" value="InterPro"/>
</dbReference>
<dbReference type="InterPro" id="IPR007131">
    <property type="entry name" value="SHD1"/>
</dbReference>
<gene>
    <name evidence="2" type="ORF">C5Y96_11800</name>
</gene>
<dbReference type="GO" id="GO:0043130">
    <property type="term" value="F:ubiquitin binding"/>
    <property type="evidence" value="ECO:0007669"/>
    <property type="project" value="InterPro"/>
</dbReference>
<dbReference type="AlphaFoldDB" id="A0A2S8FFV3"/>
<dbReference type="Pfam" id="PF03983">
    <property type="entry name" value="SHD1"/>
    <property type="match status" value="1"/>
</dbReference>
<comment type="caution">
    <text evidence="2">The sequence shown here is derived from an EMBL/GenBank/DDBJ whole genome shotgun (WGS) entry which is preliminary data.</text>
</comment>
<dbReference type="GO" id="GO:0042802">
    <property type="term" value="F:identical protein binding"/>
    <property type="evidence" value="ECO:0007669"/>
    <property type="project" value="InterPro"/>
</dbReference>
<dbReference type="GO" id="GO:0008092">
    <property type="term" value="F:cytoskeletal protein binding"/>
    <property type="evidence" value="ECO:0007669"/>
    <property type="project" value="InterPro"/>
</dbReference>
<feature type="domain" description="SLA1 homology" evidence="1">
    <location>
        <begin position="309"/>
        <end position="366"/>
    </location>
</feature>
<reference evidence="2 3" key="1">
    <citation type="submission" date="2018-02" db="EMBL/GenBank/DDBJ databases">
        <title>Comparative genomes isolates from brazilian mangrove.</title>
        <authorList>
            <person name="Araujo J.E."/>
            <person name="Taketani R.G."/>
            <person name="Silva M.C.P."/>
            <person name="Loureco M.V."/>
            <person name="Andreote F.D."/>
        </authorList>
    </citation>
    <scope>NUCLEOTIDE SEQUENCE [LARGE SCALE GENOMIC DNA]</scope>
    <source>
        <strain evidence="2 3">HEX-2 MGV</strain>
    </source>
</reference>
<dbReference type="Proteomes" id="UP000240009">
    <property type="component" value="Unassembled WGS sequence"/>
</dbReference>
<dbReference type="EMBL" id="PUIA01000037">
    <property type="protein sequence ID" value="PQO31036.1"/>
    <property type="molecule type" value="Genomic_DNA"/>
</dbReference>
<name>A0A2S8FFV3_9BACT</name>
<proteinExistence type="predicted"/>